<feature type="binding site" evidence="6">
    <location>
        <position position="47"/>
    </location>
    <ligand>
        <name>GTP</name>
        <dbReference type="ChEBI" id="CHEBI:37565"/>
    </ligand>
</feature>
<dbReference type="Pfam" id="PF04019">
    <property type="entry name" value="DUF359"/>
    <property type="match status" value="1"/>
</dbReference>
<dbReference type="GO" id="GO:0015937">
    <property type="term" value="P:coenzyme A biosynthetic process"/>
    <property type="evidence" value="ECO:0007669"/>
    <property type="project" value="UniProtKB-UniRule"/>
</dbReference>
<keyword evidence="3 6" id="KW-0418">Kinase</keyword>
<comment type="similarity">
    <text evidence="6">Belongs to the GTP-dependent DPCK family.</text>
</comment>
<keyword evidence="2 6" id="KW-0547">Nucleotide-binding</keyword>
<dbReference type="PANTHER" id="PTHR40732:SF1">
    <property type="entry name" value="GTP-DEPENDENT DEPHOSPHO-COA KINASE"/>
    <property type="match status" value="1"/>
</dbReference>
<sequence>MCNYIVTEEVQPLLKKPLGKLYPNIPEVFKKDISVSDNNLIIAIGDVTTKNLVEYGVIPNLSILDFKTKRDIPVDIPHTFKKVYNVDNPAGTISQTSMEIIKYLSDIDDREVALIVTGEEDLLTIPVIKYFPIGCYIFYGQPDEGVVVVKITEELKHYVNEILFKFRKSPF</sequence>
<evidence type="ECO:0000256" key="1">
    <source>
        <dbReference type="ARBA" id="ARBA00022679"/>
    </source>
</evidence>
<reference evidence="7" key="1">
    <citation type="submission" date="2021-03" db="EMBL/GenBank/DDBJ databases">
        <title>Genomic Encyclopedia of Type Strains, Phase IV (KMG-V): Genome sequencing to study the core and pangenomes of soil and plant-associated prokaryotes.</title>
        <authorList>
            <person name="Whitman W."/>
        </authorList>
    </citation>
    <scope>NUCLEOTIDE SEQUENCE</scope>
    <source>
        <strain evidence="7">C4</strain>
    </source>
</reference>
<gene>
    <name evidence="7" type="ORF">J3E07_001008</name>
</gene>
<dbReference type="InterPro" id="IPR007164">
    <property type="entry name" value="GTP-dep_dephospho-CoA_kin"/>
</dbReference>
<comment type="caution">
    <text evidence="7">The sequence shown here is derived from an EMBL/GenBank/DDBJ whole genome shotgun (WGS) entry which is preliminary data.</text>
</comment>
<keyword evidence="5 6" id="KW-0342">GTP-binding</keyword>
<comment type="pathway">
    <text evidence="6">Cofactor biosynthesis; coenzyme A biosynthesis.</text>
</comment>
<comment type="function">
    <text evidence="6">Catalyzes the GTP-dependent phosphorylation of the 3'-hydroxyl group of dephosphocoenzyme A to form coenzyme A (CoA).</text>
</comment>
<comment type="caution">
    <text evidence="6">Lacks conserved residue(s) required for the propagation of feature annotation.</text>
</comment>
<evidence type="ECO:0000313" key="7">
    <source>
        <dbReference type="EMBL" id="MBP2201596.1"/>
    </source>
</evidence>
<organism evidence="7 8">
    <name type="scientific">Methanococcus voltae</name>
    <dbReference type="NCBI Taxonomy" id="2188"/>
    <lineage>
        <taxon>Archaea</taxon>
        <taxon>Methanobacteriati</taxon>
        <taxon>Methanobacteriota</taxon>
        <taxon>Methanomada group</taxon>
        <taxon>Methanococci</taxon>
        <taxon>Methanococcales</taxon>
        <taxon>Methanococcaceae</taxon>
        <taxon>Methanococcus</taxon>
    </lineage>
</organism>
<dbReference type="OrthoDB" id="15447at2157"/>
<accession>A0A8J7RIM3</accession>
<feature type="binding site" evidence="6">
    <location>
        <position position="120"/>
    </location>
    <ligand>
        <name>GTP</name>
        <dbReference type="ChEBI" id="CHEBI:37565"/>
    </ligand>
</feature>
<dbReference type="GO" id="GO:0005525">
    <property type="term" value="F:GTP binding"/>
    <property type="evidence" value="ECO:0007669"/>
    <property type="project" value="UniProtKB-UniRule"/>
</dbReference>
<feature type="binding site" evidence="6">
    <location>
        <position position="65"/>
    </location>
    <ligand>
        <name>GTP</name>
        <dbReference type="ChEBI" id="CHEBI:37565"/>
    </ligand>
</feature>
<comment type="catalytic activity">
    <reaction evidence="6">
        <text>3'-dephospho-CoA + GTP = GDP + CoA + H(+)</text>
        <dbReference type="Rhea" id="RHEA:61156"/>
        <dbReference type="ChEBI" id="CHEBI:15378"/>
        <dbReference type="ChEBI" id="CHEBI:37565"/>
        <dbReference type="ChEBI" id="CHEBI:57287"/>
        <dbReference type="ChEBI" id="CHEBI:57328"/>
        <dbReference type="ChEBI" id="CHEBI:58189"/>
        <dbReference type="EC" id="2.7.1.237"/>
    </reaction>
</comment>
<dbReference type="RefSeq" id="WP_209591062.1">
    <property type="nucleotide sequence ID" value="NZ_JAGGMU010000002.1"/>
</dbReference>
<protein>
    <recommendedName>
        <fullName evidence="6">GTP-dependent dephospho-CoA kinase</fullName>
        <ecNumber evidence="6">2.7.1.237</ecNumber>
    </recommendedName>
    <alternativeName>
        <fullName evidence="6">Dephospho-coenzyme A kinase</fullName>
        <shortName evidence="6">DPCK</shortName>
    </alternativeName>
</protein>
<evidence type="ECO:0000256" key="2">
    <source>
        <dbReference type="ARBA" id="ARBA00022741"/>
    </source>
</evidence>
<feature type="binding site" evidence="6">
    <location>
        <position position="46"/>
    </location>
    <ligand>
        <name>GTP</name>
        <dbReference type="ChEBI" id="CHEBI:37565"/>
    </ligand>
</feature>
<dbReference type="EMBL" id="JAGGMV010000002">
    <property type="protein sequence ID" value="MBP2201596.1"/>
    <property type="molecule type" value="Genomic_DNA"/>
</dbReference>
<keyword evidence="1 6" id="KW-0808">Transferase</keyword>
<evidence type="ECO:0000256" key="5">
    <source>
        <dbReference type="ARBA" id="ARBA00023134"/>
    </source>
</evidence>
<dbReference type="Proteomes" id="UP000740329">
    <property type="component" value="Unassembled WGS sequence"/>
</dbReference>
<dbReference type="EC" id="2.7.1.237" evidence="6"/>
<evidence type="ECO:0000256" key="4">
    <source>
        <dbReference type="ARBA" id="ARBA00022993"/>
    </source>
</evidence>
<dbReference type="HAMAP" id="MF_00590">
    <property type="entry name" value="Dephospho_CoA_kinase_GTP_dep"/>
    <property type="match status" value="1"/>
</dbReference>
<dbReference type="UniPathway" id="UPA00241"/>
<proteinExistence type="inferred from homology"/>
<evidence type="ECO:0000313" key="8">
    <source>
        <dbReference type="Proteomes" id="UP000740329"/>
    </source>
</evidence>
<feature type="binding site" evidence="6">
    <location>
        <position position="67"/>
    </location>
    <ligand>
        <name>GTP</name>
        <dbReference type="ChEBI" id="CHEBI:37565"/>
    </ligand>
</feature>
<keyword evidence="4 6" id="KW-0173">Coenzyme A biosynthesis</keyword>
<dbReference type="AlphaFoldDB" id="A0A8J7RIM3"/>
<name>A0A8J7RIM3_METVO</name>
<dbReference type="PANTHER" id="PTHR40732">
    <property type="entry name" value="UPF0218 PROTEIN TK1697"/>
    <property type="match status" value="1"/>
</dbReference>
<dbReference type="PIRSF" id="PIRSF006533">
    <property type="entry name" value="UCP006533"/>
    <property type="match status" value="1"/>
</dbReference>
<evidence type="ECO:0000256" key="3">
    <source>
        <dbReference type="ARBA" id="ARBA00022777"/>
    </source>
</evidence>
<evidence type="ECO:0000256" key="6">
    <source>
        <dbReference type="HAMAP-Rule" id="MF_00590"/>
    </source>
</evidence>
<feature type="binding site" evidence="6">
    <location>
        <position position="143"/>
    </location>
    <ligand>
        <name>GTP</name>
        <dbReference type="ChEBI" id="CHEBI:37565"/>
    </ligand>
</feature>
<dbReference type="GO" id="GO:0016301">
    <property type="term" value="F:kinase activity"/>
    <property type="evidence" value="ECO:0007669"/>
    <property type="project" value="UniProtKB-UniRule"/>
</dbReference>